<dbReference type="Proteomes" id="UP000430692">
    <property type="component" value="Unassembled WGS sequence"/>
</dbReference>
<sequence length="134" mass="15124">MIRFTCYVAALILCVSLLFVPNLAEAKPHKTVQSEYQVTGQVRAWEASYSFRIKAGKKELVKGYGTATQGAPEWGDFKELIKVKHKKGQKLTLELFEISQADGSEIHKLTIPLDKIEGKVFHNETFRNVKVSLN</sequence>
<reference evidence="3 4" key="1">
    <citation type="submission" date="2019-12" db="EMBL/GenBank/DDBJ databases">
        <title>Whole-genome analyses of novel actinobacteria.</title>
        <authorList>
            <person name="Sahin N."/>
            <person name="Saygin H."/>
        </authorList>
    </citation>
    <scope>NUCLEOTIDE SEQUENCE [LARGE SCALE GENOMIC DNA]</scope>
    <source>
        <strain evidence="3 4">KC615</strain>
    </source>
</reference>
<dbReference type="EMBL" id="WUUL01000003">
    <property type="protein sequence ID" value="MXQ53122.1"/>
    <property type="molecule type" value="Genomic_DNA"/>
</dbReference>
<feature type="signal peptide" evidence="1">
    <location>
        <begin position="1"/>
        <end position="26"/>
    </location>
</feature>
<proteinExistence type="predicted"/>
<evidence type="ECO:0000256" key="1">
    <source>
        <dbReference type="SAM" id="SignalP"/>
    </source>
</evidence>
<comment type="caution">
    <text evidence="3">The sequence shown here is derived from an EMBL/GenBank/DDBJ whole genome shotgun (WGS) entry which is preliminary data.</text>
</comment>
<evidence type="ECO:0000259" key="2">
    <source>
        <dbReference type="Pfam" id="PF10648"/>
    </source>
</evidence>
<evidence type="ECO:0000313" key="4">
    <source>
        <dbReference type="Proteomes" id="UP000430692"/>
    </source>
</evidence>
<dbReference type="RefSeq" id="WP_160800488.1">
    <property type="nucleotide sequence ID" value="NZ_WUUL01000003.1"/>
</dbReference>
<gene>
    <name evidence="3" type="ORF">GSM42_05120</name>
</gene>
<feature type="domain" description="Bacterial spore germination immunoglobulin-like" evidence="2">
    <location>
        <begin position="28"/>
        <end position="104"/>
    </location>
</feature>
<dbReference type="Pfam" id="PF10648">
    <property type="entry name" value="Gmad2"/>
    <property type="match status" value="1"/>
</dbReference>
<feature type="chain" id="PRO_5026194892" description="Bacterial spore germination immunoglobulin-like domain-containing protein" evidence="1">
    <location>
        <begin position="27"/>
        <end position="134"/>
    </location>
</feature>
<name>A0A6I4VYH8_9BACL</name>
<evidence type="ECO:0000313" key="3">
    <source>
        <dbReference type="EMBL" id="MXQ53122.1"/>
    </source>
</evidence>
<protein>
    <recommendedName>
        <fullName evidence="2">Bacterial spore germination immunoglobulin-like domain-containing protein</fullName>
    </recommendedName>
</protein>
<keyword evidence="4" id="KW-1185">Reference proteome</keyword>
<dbReference type="InterPro" id="IPR018911">
    <property type="entry name" value="Gmad2_Ig-like_dom"/>
</dbReference>
<accession>A0A6I4VYH8</accession>
<organism evidence="3 4">
    <name type="scientific">Shimazuella alba</name>
    <dbReference type="NCBI Taxonomy" id="2690964"/>
    <lineage>
        <taxon>Bacteria</taxon>
        <taxon>Bacillati</taxon>
        <taxon>Bacillota</taxon>
        <taxon>Bacilli</taxon>
        <taxon>Bacillales</taxon>
        <taxon>Thermoactinomycetaceae</taxon>
        <taxon>Shimazuella</taxon>
    </lineage>
</organism>
<dbReference type="AlphaFoldDB" id="A0A6I4VYH8"/>
<keyword evidence="1" id="KW-0732">Signal</keyword>